<feature type="compositionally biased region" description="Basic residues" evidence="1">
    <location>
        <begin position="47"/>
        <end position="75"/>
    </location>
</feature>
<dbReference type="Pfam" id="PF07780">
    <property type="entry name" value="Spb1_C"/>
    <property type="match status" value="1"/>
</dbReference>
<dbReference type="InterPro" id="IPR012920">
    <property type="entry name" value="rRNA_MeTfrase_SPB1-like_C"/>
</dbReference>
<dbReference type="AlphaFoldDB" id="A0A4W5QG57"/>
<feature type="compositionally biased region" description="Basic and acidic residues" evidence="1">
    <location>
        <begin position="1"/>
        <end position="16"/>
    </location>
</feature>
<dbReference type="Ensembl" id="ENSHHUT00000077510.1">
    <property type="protein sequence ID" value="ENSHHUP00000075052.1"/>
    <property type="gene ID" value="ENSHHUG00000043980.1"/>
</dbReference>
<evidence type="ECO:0000256" key="1">
    <source>
        <dbReference type="SAM" id="MobiDB-lite"/>
    </source>
</evidence>
<dbReference type="Proteomes" id="UP000314982">
    <property type="component" value="Unassembled WGS sequence"/>
</dbReference>
<evidence type="ECO:0000313" key="3">
    <source>
        <dbReference type="Ensembl" id="ENSHHUP00000075052.1"/>
    </source>
</evidence>
<evidence type="ECO:0000259" key="2">
    <source>
        <dbReference type="Pfam" id="PF07780"/>
    </source>
</evidence>
<feature type="domain" description="Ribosomal RNA methyltransferase SPB1-like C-terminal" evidence="2">
    <location>
        <begin position="92"/>
        <end position="157"/>
    </location>
</feature>
<dbReference type="STRING" id="62062.ENSHHUP00000075052"/>
<feature type="region of interest" description="Disordered" evidence="1">
    <location>
        <begin position="38"/>
        <end position="78"/>
    </location>
</feature>
<accession>A0A4W5QG57</accession>
<name>A0A4W5QG57_9TELE</name>
<dbReference type="GO" id="GO:0006364">
    <property type="term" value="P:rRNA processing"/>
    <property type="evidence" value="ECO:0007669"/>
    <property type="project" value="InterPro"/>
</dbReference>
<protein>
    <recommendedName>
        <fullName evidence="2">Ribosomal RNA methyltransferase SPB1-like C-terminal domain-containing protein</fullName>
    </recommendedName>
</protein>
<reference evidence="4" key="1">
    <citation type="submission" date="2018-06" db="EMBL/GenBank/DDBJ databases">
        <title>Genome assembly of Danube salmon.</title>
        <authorList>
            <person name="Macqueen D.J."/>
            <person name="Gundappa M.K."/>
        </authorList>
    </citation>
    <scope>NUCLEOTIDE SEQUENCE [LARGE SCALE GENOMIC DNA]</scope>
</reference>
<feature type="region of interest" description="Disordered" evidence="1">
    <location>
        <begin position="1"/>
        <end position="22"/>
    </location>
</feature>
<feature type="region of interest" description="Disordered" evidence="1">
    <location>
        <begin position="157"/>
        <end position="181"/>
    </location>
</feature>
<sequence length="181" mass="21188">MKEKNKMTVAEKKEKEAELEEVEMEKKRAELNAEKVVELRGCPHLQPRGRRERPKKRSGWPSQRRKRRGLQRKLGQRGTATRMMMTAATRMTRGKRVRVLNAEGLALDYQIATSKKRERDLVDGSFHRFVSSEDQCEVPEWLVDDEKKHMNKPIRVRSTRQNGRRSTPGPLNEWPRLRGGC</sequence>
<evidence type="ECO:0000313" key="4">
    <source>
        <dbReference type="Proteomes" id="UP000314982"/>
    </source>
</evidence>
<reference evidence="3" key="3">
    <citation type="submission" date="2025-09" db="UniProtKB">
        <authorList>
            <consortium name="Ensembl"/>
        </authorList>
    </citation>
    <scope>IDENTIFICATION</scope>
</reference>
<keyword evidence="4" id="KW-1185">Reference proteome</keyword>
<dbReference type="GO" id="GO:0008168">
    <property type="term" value="F:methyltransferase activity"/>
    <property type="evidence" value="ECO:0007669"/>
    <property type="project" value="InterPro"/>
</dbReference>
<organism evidence="3 4">
    <name type="scientific">Hucho hucho</name>
    <name type="common">huchen</name>
    <dbReference type="NCBI Taxonomy" id="62062"/>
    <lineage>
        <taxon>Eukaryota</taxon>
        <taxon>Metazoa</taxon>
        <taxon>Chordata</taxon>
        <taxon>Craniata</taxon>
        <taxon>Vertebrata</taxon>
        <taxon>Euteleostomi</taxon>
        <taxon>Actinopterygii</taxon>
        <taxon>Neopterygii</taxon>
        <taxon>Teleostei</taxon>
        <taxon>Protacanthopterygii</taxon>
        <taxon>Salmoniformes</taxon>
        <taxon>Salmonidae</taxon>
        <taxon>Salmoninae</taxon>
        <taxon>Hucho</taxon>
    </lineage>
</organism>
<proteinExistence type="predicted"/>
<reference evidence="3" key="2">
    <citation type="submission" date="2025-08" db="UniProtKB">
        <authorList>
            <consortium name="Ensembl"/>
        </authorList>
    </citation>
    <scope>IDENTIFICATION</scope>
</reference>
<dbReference type="GO" id="GO:0005634">
    <property type="term" value="C:nucleus"/>
    <property type="evidence" value="ECO:0007669"/>
    <property type="project" value="InterPro"/>
</dbReference>